<reference evidence="1 2" key="1">
    <citation type="submission" date="2021-05" db="EMBL/GenBank/DDBJ databases">
        <title>A Polyphasic approach of four new species of the genus Ohtaekwangia: Ohtaekwangia histidinii sp. nov., Ohtaekwangia cretensis sp. nov., Ohtaekwangia indiensis sp. nov., Ohtaekwangia reichenbachii sp. nov. from diverse environment.</title>
        <authorList>
            <person name="Octaviana S."/>
        </authorList>
    </citation>
    <scope>NUCLEOTIDE SEQUENCE [LARGE SCALE GENOMIC DNA]</scope>
    <source>
        <strain evidence="1 2">PWU20</strain>
    </source>
</reference>
<protein>
    <submittedName>
        <fullName evidence="1">YdeI/OmpD-associated family protein</fullName>
    </submittedName>
</protein>
<organism evidence="1 2">
    <name type="scientific">Chryseosolibacter indicus</name>
    <dbReference type="NCBI Taxonomy" id="2782351"/>
    <lineage>
        <taxon>Bacteria</taxon>
        <taxon>Pseudomonadati</taxon>
        <taxon>Bacteroidota</taxon>
        <taxon>Cytophagia</taxon>
        <taxon>Cytophagales</taxon>
        <taxon>Chryseotaleaceae</taxon>
        <taxon>Chryseosolibacter</taxon>
    </lineage>
</organism>
<dbReference type="Proteomes" id="UP000772618">
    <property type="component" value="Unassembled WGS sequence"/>
</dbReference>
<dbReference type="EMBL" id="JAHESD010000072">
    <property type="protein sequence ID" value="MBT1705899.1"/>
    <property type="molecule type" value="Genomic_DNA"/>
</dbReference>
<keyword evidence="2" id="KW-1185">Reference proteome</keyword>
<evidence type="ECO:0000313" key="2">
    <source>
        <dbReference type="Proteomes" id="UP000772618"/>
    </source>
</evidence>
<dbReference type="SUPFAM" id="SSF141694">
    <property type="entry name" value="AF2212/PG0164-like"/>
    <property type="match status" value="1"/>
</dbReference>
<comment type="caution">
    <text evidence="1">The sequence shown here is derived from an EMBL/GenBank/DDBJ whole genome shotgun (WGS) entry which is preliminary data.</text>
</comment>
<dbReference type="RefSeq" id="WP_254156246.1">
    <property type="nucleotide sequence ID" value="NZ_JAHESD010000072.1"/>
</dbReference>
<dbReference type="InterPro" id="IPR037079">
    <property type="entry name" value="AF2212/PG0164-like_sf"/>
</dbReference>
<dbReference type="Gene3D" id="2.40.30.100">
    <property type="entry name" value="AF2212/PG0164-like"/>
    <property type="match status" value="1"/>
</dbReference>
<gene>
    <name evidence="1" type="ORF">KK060_21590</name>
</gene>
<dbReference type="InterPro" id="IPR015018">
    <property type="entry name" value="DUF1905"/>
</dbReference>
<sequence length="160" mass="18084">MYRFKASLDIIGINPFVFVPDEILQQIFEDAGRSKGPIPVCGTVNGVKYMQTLMKYGGHWRLYINTTMLADSPKRIGESIEITIKFDKKDRSIAPHPKLVKALKANKDAKKVFDALSPSKQKEIVRYISLLKSEESIVTNVERAIGFLLGKNRFVGRDKP</sequence>
<evidence type="ECO:0000313" key="1">
    <source>
        <dbReference type="EMBL" id="MBT1705899.1"/>
    </source>
</evidence>
<dbReference type="Pfam" id="PF13376">
    <property type="entry name" value="OmdA"/>
    <property type="match status" value="1"/>
</dbReference>
<dbReference type="Pfam" id="PF08922">
    <property type="entry name" value="DUF1905"/>
    <property type="match status" value="1"/>
</dbReference>
<name>A0ABS5VY97_9BACT</name>
<proteinExistence type="predicted"/>
<accession>A0ABS5VY97</accession>